<dbReference type="GO" id="GO:0003677">
    <property type="term" value="F:DNA binding"/>
    <property type="evidence" value="ECO:0007669"/>
    <property type="project" value="TreeGrafter"/>
</dbReference>
<feature type="compositionally biased region" description="Low complexity" evidence="1">
    <location>
        <begin position="317"/>
        <end position="334"/>
    </location>
</feature>
<comment type="caution">
    <text evidence="2">The sequence shown here is derived from an EMBL/GenBank/DDBJ whole genome shotgun (WGS) entry which is preliminary data.</text>
</comment>
<dbReference type="Pfam" id="PF09729">
    <property type="entry name" value="Gti1_Pac2"/>
    <property type="match status" value="1"/>
</dbReference>
<feature type="region of interest" description="Disordered" evidence="1">
    <location>
        <begin position="312"/>
        <end position="345"/>
    </location>
</feature>
<evidence type="ECO:0008006" key="4">
    <source>
        <dbReference type="Google" id="ProtNLM"/>
    </source>
</evidence>
<gene>
    <name evidence="2" type="ORF">RDB_LOCUS26936</name>
</gene>
<evidence type="ECO:0000256" key="1">
    <source>
        <dbReference type="SAM" id="MobiDB-lite"/>
    </source>
</evidence>
<name>A0A8H3AR84_9AGAM</name>
<dbReference type="AlphaFoldDB" id="A0A8H3AR84"/>
<reference evidence="2" key="1">
    <citation type="submission" date="2021-01" db="EMBL/GenBank/DDBJ databases">
        <authorList>
            <person name="Kaushik A."/>
        </authorList>
    </citation>
    <scope>NUCLEOTIDE SEQUENCE</scope>
    <source>
        <strain evidence="2">AG4-RS23</strain>
    </source>
</reference>
<evidence type="ECO:0000313" key="3">
    <source>
        <dbReference type="Proteomes" id="UP000663861"/>
    </source>
</evidence>
<dbReference type="OrthoDB" id="3039123at2759"/>
<dbReference type="Proteomes" id="UP000663861">
    <property type="component" value="Unassembled WGS sequence"/>
</dbReference>
<dbReference type="InterPro" id="IPR018608">
    <property type="entry name" value="Gti1/Pac2"/>
</dbReference>
<protein>
    <recommendedName>
        <fullName evidence="4">cAMP-independent regulatory protein pac2</fullName>
    </recommendedName>
</protein>
<accession>A0A8H3AR84</accession>
<organism evidence="2 3">
    <name type="scientific">Rhizoctonia solani</name>
    <dbReference type="NCBI Taxonomy" id="456999"/>
    <lineage>
        <taxon>Eukaryota</taxon>
        <taxon>Fungi</taxon>
        <taxon>Dikarya</taxon>
        <taxon>Basidiomycota</taxon>
        <taxon>Agaricomycotina</taxon>
        <taxon>Agaricomycetes</taxon>
        <taxon>Cantharellales</taxon>
        <taxon>Ceratobasidiaceae</taxon>
        <taxon>Rhizoctonia</taxon>
    </lineage>
</organism>
<sequence length="424" mass="47209">MSRSASSLTPIIPRSRATHPNLHIRTAHDAHVVFEAVRRGPNLHIRTAHDAHVVFEAVRRGLLPMITHRLSASDRDLLRSGEVFCWEEADYKGGLERWTDGRKWSQSRMREPFLFYTENVMMTPEEKEAKAARRHPILASATRHPNLLDGNNVMMTPEEKEAKAARRARKPSDSRERNKAPQPFRRQDRPAKPDGLTKQTYSAWVTLPGTSTARKWHLTAYFTGNDYHGLPTVDQDPLLSQIAVPSNVYVTGKGLTRKSDRRPPSQDMDSESRLSPDFDQRSSVSSDCGVSPLTPSPISSFTQYRNNGSYWSKGNDPTASPWSASSTLSVVSSTPPLPSPLHQPLSAAPSYPGYFSQGAPAHVPQNHSSTGVRILPPPSALAHWQNDTEQMNTSIPYGSSLPHNTFGTRPSEDQRAVSAFRIQL</sequence>
<feature type="compositionally biased region" description="Basic and acidic residues" evidence="1">
    <location>
        <begin position="257"/>
        <end position="280"/>
    </location>
</feature>
<dbReference type="EMBL" id="CAJMWY010000406">
    <property type="protein sequence ID" value="CAE6432254.1"/>
    <property type="molecule type" value="Genomic_DNA"/>
</dbReference>
<dbReference type="PANTHER" id="PTHR28027">
    <property type="entry name" value="TRANSCRIPTIONAL REGULATOR MIT1"/>
    <property type="match status" value="1"/>
</dbReference>
<feature type="compositionally biased region" description="Basic and acidic residues" evidence="1">
    <location>
        <begin position="159"/>
        <end position="192"/>
    </location>
</feature>
<feature type="region of interest" description="Disordered" evidence="1">
    <location>
        <begin position="159"/>
        <end position="197"/>
    </location>
</feature>
<feature type="region of interest" description="Disordered" evidence="1">
    <location>
        <begin position="253"/>
        <end position="300"/>
    </location>
</feature>
<dbReference type="PANTHER" id="PTHR28027:SF1">
    <property type="entry name" value="CAMP INDEPENDENT REGULATORY PROTEIN (AFU_ORTHOLOGUE AFUA_3G09640)"/>
    <property type="match status" value="1"/>
</dbReference>
<proteinExistence type="predicted"/>
<evidence type="ECO:0000313" key="2">
    <source>
        <dbReference type="EMBL" id="CAE6432254.1"/>
    </source>
</evidence>